<evidence type="ECO:0000313" key="3">
    <source>
        <dbReference type="Proteomes" id="UP001152797"/>
    </source>
</evidence>
<gene>
    <name evidence="1" type="ORF">C1SCF055_LOCUS3943</name>
</gene>
<dbReference type="OrthoDB" id="10655135at2759"/>
<evidence type="ECO:0000313" key="2">
    <source>
        <dbReference type="EMBL" id="CAL1129022.1"/>
    </source>
</evidence>
<dbReference type="EMBL" id="CAMXCT030000216">
    <property type="protein sequence ID" value="CAL4762959.1"/>
    <property type="molecule type" value="Genomic_DNA"/>
</dbReference>
<protein>
    <submittedName>
        <fullName evidence="1">Uncharacterized protein</fullName>
    </submittedName>
</protein>
<sequence length="403" mass="44147">MVGARKQERFVSTLMAECKIGPYRRGGGGDDFFERDSSEDRMHGMLEDVQQTVHKLVTQVNQQNQLSLEDQKAEICDSQKIEATASPLSAPVPEQVARNFLKALQAQYVQGTQNAVGDFFSSEGHEETLTKFEDEVRGAVEKTLFAFLKLLGTGPCFGDFKKEKLSPGVNLMDFSTKSALSKLLELDFHPPQPGNAIPQVDSSTCGTLALVHLFHLLNPGLMVHPDVHTIHKWILSQPGLVGSTFANALATLSTDQFNKLVHVLTEHGVPENKAVDRANLTIQKLGAPAISANKPGITFRLVQPDELAGHAEKSATKKYGAGIVNHKNKKKVEKGPHPAPHFDPDALQLHPDHFKDPDGDIVPQIALADIEAEAHGIAIATREQGQQWLQHQGSISTRQPWQS</sequence>
<comment type="caution">
    <text evidence="1">The sequence shown here is derived from an EMBL/GenBank/DDBJ whole genome shotgun (WGS) entry which is preliminary data.</text>
</comment>
<reference evidence="2" key="2">
    <citation type="submission" date="2024-04" db="EMBL/GenBank/DDBJ databases">
        <authorList>
            <person name="Chen Y."/>
            <person name="Shah S."/>
            <person name="Dougan E. K."/>
            <person name="Thang M."/>
            <person name="Chan C."/>
        </authorList>
    </citation>
    <scope>NUCLEOTIDE SEQUENCE [LARGE SCALE GENOMIC DNA]</scope>
</reference>
<reference evidence="1" key="1">
    <citation type="submission" date="2022-10" db="EMBL/GenBank/DDBJ databases">
        <authorList>
            <person name="Chen Y."/>
            <person name="Dougan E. K."/>
            <person name="Chan C."/>
            <person name="Rhodes N."/>
            <person name="Thang M."/>
        </authorList>
    </citation>
    <scope>NUCLEOTIDE SEQUENCE</scope>
</reference>
<dbReference type="AlphaFoldDB" id="A0A9P1BLQ3"/>
<dbReference type="EMBL" id="CAMXCT010000216">
    <property type="protein sequence ID" value="CAI3975647.1"/>
    <property type="molecule type" value="Genomic_DNA"/>
</dbReference>
<evidence type="ECO:0000313" key="1">
    <source>
        <dbReference type="EMBL" id="CAI3975647.1"/>
    </source>
</evidence>
<keyword evidence="3" id="KW-1185">Reference proteome</keyword>
<accession>A0A9P1BLQ3</accession>
<dbReference type="EMBL" id="CAMXCT020000216">
    <property type="protein sequence ID" value="CAL1129022.1"/>
    <property type="molecule type" value="Genomic_DNA"/>
</dbReference>
<proteinExistence type="predicted"/>
<name>A0A9P1BLQ3_9DINO</name>
<organism evidence="1">
    <name type="scientific">Cladocopium goreaui</name>
    <dbReference type="NCBI Taxonomy" id="2562237"/>
    <lineage>
        <taxon>Eukaryota</taxon>
        <taxon>Sar</taxon>
        <taxon>Alveolata</taxon>
        <taxon>Dinophyceae</taxon>
        <taxon>Suessiales</taxon>
        <taxon>Symbiodiniaceae</taxon>
        <taxon>Cladocopium</taxon>
    </lineage>
</organism>
<dbReference type="Proteomes" id="UP001152797">
    <property type="component" value="Unassembled WGS sequence"/>
</dbReference>